<keyword evidence="4" id="KW-1185">Reference proteome</keyword>
<feature type="region of interest" description="Disordered" evidence="1">
    <location>
        <begin position="1"/>
        <end position="90"/>
    </location>
</feature>
<feature type="transmembrane region" description="Helical" evidence="2">
    <location>
        <begin position="142"/>
        <end position="165"/>
    </location>
</feature>
<keyword evidence="2" id="KW-0812">Transmembrane</keyword>
<organism evidence="3 4">
    <name type="scientific">Saccharopolyspora rectivirgula</name>
    <dbReference type="NCBI Taxonomy" id="28042"/>
    <lineage>
        <taxon>Bacteria</taxon>
        <taxon>Bacillati</taxon>
        <taxon>Actinomycetota</taxon>
        <taxon>Actinomycetes</taxon>
        <taxon>Pseudonocardiales</taxon>
        <taxon>Pseudonocardiaceae</taxon>
        <taxon>Saccharopolyspora</taxon>
    </lineage>
</organism>
<name>A0A073B923_9PSEU</name>
<dbReference type="Pfam" id="PF11241">
    <property type="entry name" value="DUF3043"/>
    <property type="match status" value="1"/>
</dbReference>
<feature type="compositionally biased region" description="Polar residues" evidence="1">
    <location>
        <begin position="12"/>
        <end position="29"/>
    </location>
</feature>
<dbReference type="eggNOG" id="ENOG5031D67">
    <property type="taxonomic scope" value="Bacteria"/>
</dbReference>
<proteinExistence type="predicted"/>
<dbReference type="STRING" id="28042.GU90_10870"/>
<feature type="compositionally biased region" description="Basic and acidic residues" evidence="1">
    <location>
        <begin position="61"/>
        <end position="90"/>
    </location>
</feature>
<sequence>MRFLRRSDTKTEQAATTESQSGETAQSTAERAGAQKKGRPTPKRREAERRRRGPVPPPPKTQREAIKRARANKEERRKAARERRERMMQGDDRYLMPRDRGPVRAYVRDLVDSRRHVMGLFMPLVLVVFATTLVPNVVVQQYASLVCMAILLSMVIEGTMLGMWVNRRVREKFPDAKDRPFSLGWYAFTRAMQLRKLRVPRPRYSPKDAHKLA</sequence>
<dbReference type="AlphaFoldDB" id="A0A073B923"/>
<dbReference type="Proteomes" id="UP000031419">
    <property type="component" value="Unassembled WGS sequence"/>
</dbReference>
<reference evidence="3 4" key="1">
    <citation type="submission" date="2014-06" db="EMBL/GenBank/DDBJ databases">
        <title>Saccharopolyspora rectivirgula DSM-43113 Genome sequencing.</title>
        <authorList>
            <person name="Barrera C."/>
            <person name="Millon L."/>
            <person name="Rognon B."/>
            <person name="Zaugg C."/>
            <person name="Monod M."/>
        </authorList>
    </citation>
    <scope>NUCLEOTIDE SEQUENCE [LARGE SCALE GENOMIC DNA]</scope>
    <source>
        <strain evidence="3 4">DSM 43113</strain>
    </source>
</reference>
<comment type="caution">
    <text evidence="3">The sequence shown here is derived from an EMBL/GenBank/DDBJ whole genome shotgun (WGS) entry which is preliminary data.</text>
</comment>
<keyword evidence="2" id="KW-1133">Transmembrane helix</keyword>
<dbReference type="RefSeq" id="WP_029719559.1">
    <property type="nucleotide sequence ID" value="NZ_JAJUIW010000008.1"/>
</dbReference>
<evidence type="ECO:0000256" key="1">
    <source>
        <dbReference type="SAM" id="MobiDB-lite"/>
    </source>
</evidence>
<evidence type="ECO:0000256" key="2">
    <source>
        <dbReference type="SAM" id="Phobius"/>
    </source>
</evidence>
<dbReference type="OrthoDB" id="5194448at2"/>
<evidence type="ECO:0000313" key="3">
    <source>
        <dbReference type="EMBL" id="KEI44229.1"/>
    </source>
</evidence>
<keyword evidence="2" id="KW-0472">Membrane</keyword>
<feature type="compositionally biased region" description="Basic and acidic residues" evidence="1">
    <location>
        <begin position="1"/>
        <end position="11"/>
    </location>
</feature>
<accession>A0A073B923</accession>
<protein>
    <recommendedName>
        <fullName evidence="5">DUF3043 domain-containing protein</fullName>
    </recommendedName>
</protein>
<dbReference type="InterPro" id="IPR021403">
    <property type="entry name" value="DUF3043"/>
</dbReference>
<feature type="transmembrane region" description="Helical" evidence="2">
    <location>
        <begin position="117"/>
        <end position="136"/>
    </location>
</feature>
<evidence type="ECO:0000313" key="4">
    <source>
        <dbReference type="Proteomes" id="UP000031419"/>
    </source>
</evidence>
<dbReference type="EMBL" id="JNVU01000028">
    <property type="protein sequence ID" value="KEI44229.1"/>
    <property type="molecule type" value="Genomic_DNA"/>
</dbReference>
<evidence type="ECO:0008006" key="5">
    <source>
        <dbReference type="Google" id="ProtNLM"/>
    </source>
</evidence>
<gene>
    <name evidence="3" type="ORF">GU90_10870</name>
</gene>